<sequence length="922" mass="94203">MQRRNGASGRHSNTSQRESPAGLRNARTSLAAAVTVIALVLAVPLSASAGWVTAESVATTEVAAGSFEPQSRAPGQGWVDWEQLQDVWGAQTDLPVFDRAPVVPGTTAFTERELRNAGSLDGSSSIGAAAVEWAAASELNVTHVAAGVRHSLILTADGTVFSFGSGADGQLGVGLFSSSSVPVQVRAGAQASGTPYLTGIVSIAAGDNTSFAVAADGSVYAWGSGYWGSLGDGTSGDGRRQPLPLRVKGGSQGGQYLTGITQLAVESWRGGVLALGADGSVYGWGSSVAMLNASRPLVPARIVGGEQGGTYLTGITKVSAGVGFALALTNDGRALVWGNRDGNSGEMGNGAIGGNPGASSDVPTWLKAGQQQPAQPNANMTNIVDVSAGGIMSIVDRSGNAYLWGGGNPTPTRVAISGAATVTTGQGSPVLFTTTAGEVWAGGPADASGAGGGAGSAYAPVRVLGGAQGTTMLNTIAQVSGGSGFGLARTTTGELYTWGLNELSQLGVGSRVEQLIGVGRISRDATTANVTLTTTMNVQRSETARASLAVRDDGTNRIQATFQSIDNGRLTLETQVGGTNRTLFSSVGEVASEVAGLSITAIGQSVTLYLNGNVVYTGDLEPAEAAALVSPRVSLSVEGASISQTGITAPAVWPTLNEWTARSIGGGTSYGGNFHSIQFSLGSMAFMPGMMYRKPVLHWSNASGTHERVLDLAEWAPSGNAVVTGGVASMTSGSAVSSPKYVVEQPTVWWMTFESAMTVPSPLNADYTGFNAGSSYYDAAGAPMKNNASWAANGYADGVPRERIILAEGWEDLRNWATVSGSPRVTTSDSAGGIIGTQYTPVRVRRAPVLLYSAYLDPTSCTAAGVGQSSRIVDGWDVRIAPGKVVDLEADGQGHSVCLQISTDISGVLSVTWPITAEVTLD</sequence>
<name>A0A7X5TTR9_9MICO</name>
<proteinExistence type="predicted"/>
<dbReference type="Proteomes" id="UP000541033">
    <property type="component" value="Unassembled WGS sequence"/>
</dbReference>
<dbReference type="InterPro" id="IPR051210">
    <property type="entry name" value="Ub_ligase/GEF_domain"/>
</dbReference>
<dbReference type="Gene3D" id="2.130.10.30">
    <property type="entry name" value="Regulator of chromosome condensation 1/beta-lactamase-inhibitor protein II"/>
    <property type="match status" value="2"/>
</dbReference>
<reference evidence="3 4" key="1">
    <citation type="submission" date="2020-02" db="EMBL/GenBank/DDBJ databases">
        <title>Sequencing the genomes of 1000 actinobacteria strains.</title>
        <authorList>
            <person name="Klenk H.-P."/>
        </authorList>
    </citation>
    <scope>NUCLEOTIDE SEQUENCE [LARGE SCALE GENOMIC DNA]</scope>
    <source>
        <strain evidence="3 4">DSM 27960</strain>
    </source>
</reference>
<feature type="region of interest" description="Disordered" evidence="2">
    <location>
        <begin position="1"/>
        <end position="23"/>
    </location>
</feature>
<dbReference type="EMBL" id="JAAMOX010000001">
    <property type="protein sequence ID" value="NIH52912.1"/>
    <property type="molecule type" value="Genomic_DNA"/>
</dbReference>
<dbReference type="PANTHER" id="PTHR22870:SF408">
    <property type="entry name" value="OS09G0560450 PROTEIN"/>
    <property type="match status" value="1"/>
</dbReference>
<dbReference type="SUPFAM" id="SSF50985">
    <property type="entry name" value="RCC1/BLIP-II"/>
    <property type="match status" value="2"/>
</dbReference>
<protein>
    <submittedName>
        <fullName evidence="3">Alpha-tubulin suppressor-like RCC1 family protein</fullName>
    </submittedName>
</protein>
<dbReference type="InterPro" id="IPR000408">
    <property type="entry name" value="Reg_chr_condens"/>
</dbReference>
<evidence type="ECO:0000313" key="4">
    <source>
        <dbReference type="Proteomes" id="UP000541033"/>
    </source>
</evidence>
<dbReference type="PRINTS" id="PR00633">
    <property type="entry name" value="RCCNDNSATION"/>
</dbReference>
<evidence type="ECO:0000256" key="1">
    <source>
        <dbReference type="ARBA" id="ARBA00022737"/>
    </source>
</evidence>
<gene>
    <name evidence="3" type="ORF">FHX76_000780</name>
</gene>
<comment type="caution">
    <text evidence="3">The sequence shown here is derived from an EMBL/GenBank/DDBJ whole genome shotgun (WGS) entry which is preliminary data.</text>
</comment>
<dbReference type="PANTHER" id="PTHR22870">
    <property type="entry name" value="REGULATOR OF CHROMOSOME CONDENSATION"/>
    <property type="match status" value="1"/>
</dbReference>
<dbReference type="InterPro" id="IPR009091">
    <property type="entry name" value="RCC1/BLIP-II"/>
</dbReference>
<keyword evidence="1" id="KW-0677">Repeat</keyword>
<dbReference type="AlphaFoldDB" id="A0A7X5TTR9"/>
<dbReference type="PROSITE" id="PS50012">
    <property type="entry name" value="RCC1_3"/>
    <property type="match status" value="2"/>
</dbReference>
<dbReference type="Pfam" id="PF13540">
    <property type="entry name" value="RCC1_2"/>
    <property type="match status" value="2"/>
</dbReference>
<evidence type="ECO:0000256" key="2">
    <source>
        <dbReference type="SAM" id="MobiDB-lite"/>
    </source>
</evidence>
<keyword evidence="4" id="KW-1185">Reference proteome</keyword>
<accession>A0A7X5TTR9</accession>
<evidence type="ECO:0000313" key="3">
    <source>
        <dbReference type="EMBL" id="NIH52912.1"/>
    </source>
</evidence>
<dbReference type="Pfam" id="PF00415">
    <property type="entry name" value="RCC1"/>
    <property type="match status" value="1"/>
</dbReference>
<organism evidence="3 4">
    <name type="scientific">Lysinibacter cavernae</name>
    <dbReference type="NCBI Taxonomy" id="1640652"/>
    <lineage>
        <taxon>Bacteria</taxon>
        <taxon>Bacillati</taxon>
        <taxon>Actinomycetota</taxon>
        <taxon>Actinomycetes</taxon>
        <taxon>Micrococcales</taxon>
        <taxon>Microbacteriaceae</taxon>
        <taxon>Lysinibacter</taxon>
    </lineage>
</organism>
<dbReference type="RefSeq" id="WP_167148102.1">
    <property type="nucleotide sequence ID" value="NZ_JAAMOX010000001.1"/>
</dbReference>